<gene>
    <name evidence="1" type="ORF">A6768_23105</name>
</gene>
<sequence>MVWNQEGHQIGYLPLGSWVAGAMPPRGYTLYALITSIHGEPPKRTVILDWFYQRTGRLFE</sequence>
<dbReference type="EMBL" id="CP023741">
    <property type="protein sequence ID" value="ATI82603.1"/>
    <property type="molecule type" value="Genomic_DNA"/>
</dbReference>
<name>A0A291N5H9_SPHYA</name>
<evidence type="ECO:0000313" key="2">
    <source>
        <dbReference type="Proteomes" id="UP000219422"/>
    </source>
</evidence>
<proteinExistence type="predicted"/>
<accession>A0A291N5H9</accession>
<dbReference type="Proteomes" id="UP000219422">
    <property type="component" value="Chromosome"/>
</dbReference>
<dbReference type="KEGG" id="sya:A6768_23105"/>
<evidence type="ECO:0000313" key="1">
    <source>
        <dbReference type="EMBL" id="ATI82603.1"/>
    </source>
</evidence>
<dbReference type="AlphaFoldDB" id="A0A291N5H9"/>
<protein>
    <submittedName>
        <fullName evidence="1">Uncharacterized protein</fullName>
    </submittedName>
</protein>
<reference evidence="1 2" key="1">
    <citation type="submission" date="2017-10" db="EMBL/GenBank/DDBJ databases">
        <title>Sphingobium yanoikuyae S72.</title>
        <authorList>
            <person name="Sanchez E."/>
            <person name="Bustos P."/>
            <person name="Mendoza P."/>
            <person name="Guo X."/>
            <person name="Mendoza A."/>
        </authorList>
    </citation>
    <scope>NUCLEOTIDE SEQUENCE [LARGE SCALE GENOMIC DNA]</scope>
    <source>
        <strain evidence="1 2">S72</strain>
    </source>
</reference>
<organism evidence="1 2">
    <name type="scientific">Sphingobium yanoikuyae</name>
    <name type="common">Sphingomonas yanoikuyae</name>
    <dbReference type="NCBI Taxonomy" id="13690"/>
    <lineage>
        <taxon>Bacteria</taxon>
        <taxon>Pseudomonadati</taxon>
        <taxon>Pseudomonadota</taxon>
        <taxon>Alphaproteobacteria</taxon>
        <taxon>Sphingomonadales</taxon>
        <taxon>Sphingomonadaceae</taxon>
        <taxon>Sphingobium</taxon>
    </lineage>
</organism>